<dbReference type="AlphaFoldDB" id="A0A5S5D510"/>
<dbReference type="PANTHER" id="PTHR34580:SF1">
    <property type="entry name" value="PROTEIN PAFC"/>
    <property type="match status" value="1"/>
</dbReference>
<dbReference type="InterPro" id="IPR051534">
    <property type="entry name" value="CBASS_pafABC_assoc_protein"/>
</dbReference>
<proteinExistence type="predicted"/>
<gene>
    <name evidence="3" type="ORF">BD833_102236</name>
</gene>
<accession>A0A5S5D510</accession>
<reference evidence="3 4" key="1">
    <citation type="submission" date="2019-07" db="EMBL/GenBank/DDBJ databases">
        <title>Genomic Encyclopedia of Archaeal and Bacterial Type Strains, Phase II (KMG-II): from individual species to whole genera.</title>
        <authorList>
            <person name="Goeker M."/>
        </authorList>
    </citation>
    <scope>NUCLEOTIDE SEQUENCE [LARGE SCALE GENOMIC DNA]</scope>
    <source>
        <strain evidence="3 4">DSM 46842</strain>
    </source>
</reference>
<dbReference type="PROSITE" id="PS52050">
    <property type="entry name" value="WYL"/>
    <property type="match status" value="1"/>
</dbReference>
<protein>
    <submittedName>
        <fullName evidence="3">HTH domain-containing protein</fullName>
    </submittedName>
</protein>
<comment type="caution">
    <text evidence="3">The sequence shown here is derived from an EMBL/GenBank/DDBJ whole genome shotgun (WGS) entry which is preliminary data.</text>
</comment>
<feature type="domain" description="Helix-turn-helix type 11" evidence="1">
    <location>
        <begin position="13"/>
        <end position="62"/>
    </location>
</feature>
<dbReference type="InterPro" id="IPR036388">
    <property type="entry name" value="WH-like_DNA-bd_sf"/>
</dbReference>
<keyword evidence="4" id="KW-1185">Reference proteome</keyword>
<name>A0A5S5D510_9ACTN</name>
<dbReference type="RefSeq" id="WP_166531829.1">
    <property type="nucleotide sequence ID" value="NZ_VNHW01000002.1"/>
</dbReference>
<feature type="domain" description="WYL" evidence="2">
    <location>
        <begin position="139"/>
        <end position="202"/>
    </location>
</feature>
<evidence type="ECO:0000313" key="4">
    <source>
        <dbReference type="Proteomes" id="UP000322499"/>
    </source>
</evidence>
<dbReference type="Pfam" id="PF08279">
    <property type="entry name" value="HTH_11"/>
    <property type="match status" value="1"/>
</dbReference>
<evidence type="ECO:0000313" key="3">
    <source>
        <dbReference type="EMBL" id="TYP89759.1"/>
    </source>
</evidence>
<dbReference type="InterPro" id="IPR013196">
    <property type="entry name" value="HTH_11"/>
</dbReference>
<dbReference type="SUPFAM" id="SSF46785">
    <property type="entry name" value="Winged helix' DNA-binding domain"/>
    <property type="match status" value="1"/>
</dbReference>
<organism evidence="3 4">
    <name type="scientific">Blastococcus xanthinilyticus</name>
    <dbReference type="NCBI Taxonomy" id="1564164"/>
    <lineage>
        <taxon>Bacteria</taxon>
        <taxon>Bacillati</taxon>
        <taxon>Actinomycetota</taxon>
        <taxon>Actinomycetes</taxon>
        <taxon>Geodermatophilales</taxon>
        <taxon>Geodermatophilaceae</taxon>
        <taxon>Blastococcus</taxon>
    </lineage>
</organism>
<dbReference type="PANTHER" id="PTHR34580">
    <property type="match status" value="1"/>
</dbReference>
<dbReference type="InterPro" id="IPR026881">
    <property type="entry name" value="WYL_dom"/>
</dbReference>
<dbReference type="Pfam" id="PF13280">
    <property type="entry name" value="WYL"/>
    <property type="match status" value="1"/>
</dbReference>
<sequence>MNRTDRMHAVSEELRRAGARGRTAQRLADWLEVSPRTIKRDVAALQQAGLPIWATAGPGGGYVLDAAATLPPVNLTPGQAVALAVALAGATEAPFAADGRAALEKLLDVMGPGARATARDLGGRVWVRGGAQRPGPASVVEEALLRQRVVALRYRDDSGTVSRRRVEPHLLARTGDRWYLVGWCRLRDAPRWFRWDRIEAADLTTEAAPGRPPEAFGTPPADAHAVAVPMTRRAGAAGVPGPPGVSEG</sequence>
<dbReference type="InterPro" id="IPR036390">
    <property type="entry name" value="WH_DNA-bd_sf"/>
</dbReference>
<evidence type="ECO:0000259" key="2">
    <source>
        <dbReference type="Pfam" id="PF13280"/>
    </source>
</evidence>
<dbReference type="Proteomes" id="UP000322499">
    <property type="component" value="Unassembled WGS sequence"/>
</dbReference>
<dbReference type="Gene3D" id="1.10.10.10">
    <property type="entry name" value="Winged helix-like DNA-binding domain superfamily/Winged helix DNA-binding domain"/>
    <property type="match status" value="1"/>
</dbReference>
<dbReference type="EMBL" id="VNHW01000002">
    <property type="protein sequence ID" value="TYP89759.1"/>
    <property type="molecule type" value="Genomic_DNA"/>
</dbReference>
<evidence type="ECO:0000259" key="1">
    <source>
        <dbReference type="Pfam" id="PF08279"/>
    </source>
</evidence>